<proteinExistence type="predicted"/>
<dbReference type="Proteomes" id="UP000317648">
    <property type="component" value="Chromosome"/>
</dbReference>
<feature type="transmembrane region" description="Helical" evidence="1">
    <location>
        <begin position="44"/>
        <end position="65"/>
    </location>
</feature>
<dbReference type="AlphaFoldDB" id="A0A518DS08"/>
<name>A0A518DS08_9BACT</name>
<sequence length="89" mass="9582">MGRFAVLALPLLAWVVIVFLIIGLGSLVARVLTAAVEEITFPQALLIGVIATVAATHWIITLLGLGAGAIDDEEEEEEETDEFYDDDNL</sequence>
<accession>A0A518DS08</accession>
<evidence type="ECO:0000313" key="3">
    <source>
        <dbReference type="Proteomes" id="UP000317648"/>
    </source>
</evidence>
<keyword evidence="3" id="KW-1185">Reference proteome</keyword>
<protein>
    <submittedName>
        <fullName evidence="2">Uncharacterized protein</fullName>
    </submittedName>
</protein>
<dbReference type="EMBL" id="CP036433">
    <property type="protein sequence ID" value="QDU94613.1"/>
    <property type="molecule type" value="Genomic_DNA"/>
</dbReference>
<organism evidence="2 3">
    <name type="scientific">Lignipirellula cremea</name>
    <dbReference type="NCBI Taxonomy" id="2528010"/>
    <lineage>
        <taxon>Bacteria</taxon>
        <taxon>Pseudomonadati</taxon>
        <taxon>Planctomycetota</taxon>
        <taxon>Planctomycetia</taxon>
        <taxon>Pirellulales</taxon>
        <taxon>Pirellulaceae</taxon>
        <taxon>Lignipirellula</taxon>
    </lineage>
</organism>
<dbReference type="KEGG" id="lcre:Pla8534_24060"/>
<keyword evidence="1" id="KW-0472">Membrane</keyword>
<dbReference type="RefSeq" id="WP_145053172.1">
    <property type="nucleotide sequence ID" value="NZ_CP036433.1"/>
</dbReference>
<evidence type="ECO:0000313" key="2">
    <source>
        <dbReference type="EMBL" id="QDU94613.1"/>
    </source>
</evidence>
<keyword evidence="1" id="KW-0812">Transmembrane</keyword>
<reference evidence="2 3" key="1">
    <citation type="submission" date="2019-02" db="EMBL/GenBank/DDBJ databases">
        <title>Deep-cultivation of Planctomycetes and their phenomic and genomic characterization uncovers novel biology.</title>
        <authorList>
            <person name="Wiegand S."/>
            <person name="Jogler M."/>
            <person name="Boedeker C."/>
            <person name="Pinto D."/>
            <person name="Vollmers J."/>
            <person name="Rivas-Marin E."/>
            <person name="Kohn T."/>
            <person name="Peeters S.H."/>
            <person name="Heuer A."/>
            <person name="Rast P."/>
            <person name="Oberbeckmann S."/>
            <person name="Bunk B."/>
            <person name="Jeske O."/>
            <person name="Meyerdierks A."/>
            <person name="Storesund J.E."/>
            <person name="Kallscheuer N."/>
            <person name="Luecker S."/>
            <person name="Lage O.M."/>
            <person name="Pohl T."/>
            <person name="Merkel B.J."/>
            <person name="Hornburger P."/>
            <person name="Mueller R.-W."/>
            <person name="Bruemmer F."/>
            <person name="Labrenz M."/>
            <person name="Spormann A.M."/>
            <person name="Op den Camp H."/>
            <person name="Overmann J."/>
            <person name="Amann R."/>
            <person name="Jetten M.S.M."/>
            <person name="Mascher T."/>
            <person name="Medema M.H."/>
            <person name="Devos D.P."/>
            <person name="Kaster A.-K."/>
            <person name="Ovreas L."/>
            <person name="Rohde M."/>
            <person name="Galperin M.Y."/>
            <person name="Jogler C."/>
        </authorList>
    </citation>
    <scope>NUCLEOTIDE SEQUENCE [LARGE SCALE GENOMIC DNA]</scope>
    <source>
        <strain evidence="2 3">Pla85_3_4</strain>
    </source>
</reference>
<gene>
    <name evidence="2" type="ORF">Pla8534_24060</name>
</gene>
<keyword evidence="1" id="KW-1133">Transmembrane helix</keyword>
<evidence type="ECO:0000256" key="1">
    <source>
        <dbReference type="SAM" id="Phobius"/>
    </source>
</evidence>